<dbReference type="CDD" id="cd02440">
    <property type="entry name" value="AdoMet_MTases"/>
    <property type="match status" value="1"/>
</dbReference>
<dbReference type="Gene3D" id="3.40.50.150">
    <property type="entry name" value="Vaccinia Virus protein VP39"/>
    <property type="match status" value="1"/>
</dbReference>
<reference evidence="1" key="2">
    <citation type="journal article" date="2022" name="Microbiol. Resour. Announc.">
        <title>Metagenome Sequencing to Explore Phylogenomics of Terrestrial Cyanobacteria.</title>
        <authorList>
            <person name="Ward R.D."/>
            <person name="Stajich J.E."/>
            <person name="Johansen J.R."/>
            <person name="Huntemann M."/>
            <person name="Clum A."/>
            <person name="Foster B."/>
            <person name="Foster B."/>
            <person name="Roux S."/>
            <person name="Palaniappan K."/>
            <person name="Varghese N."/>
            <person name="Mukherjee S."/>
            <person name="Reddy T.B.K."/>
            <person name="Daum C."/>
            <person name="Copeland A."/>
            <person name="Chen I.A."/>
            <person name="Ivanova N.N."/>
            <person name="Kyrpides N.C."/>
            <person name="Shapiro N."/>
            <person name="Eloe-Fadrosh E.A."/>
            <person name="Pietrasiak N."/>
        </authorList>
    </citation>
    <scope>NUCLEOTIDE SEQUENCE</scope>
    <source>
        <strain evidence="1">GSE-TBD4-15B</strain>
    </source>
</reference>
<organism evidence="1 2">
    <name type="scientific">Pegethrix bostrychoides GSE-TBD4-15B</name>
    <dbReference type="NCBI Taxonomy" id="2839662"/>
    <lineage>
        <taxon>Bacteria</taxon>
        <taxon>Bacillati</taxon>
        <taxon>Cyanobacteriota</taxon>
        <taxon>Cyanophyceae</taxon>
        <taxon>Oculatellales</taxon>
        <taxon>Oculatellaceae</taxon>
        <taxon>Pegethrix</taxon>
    </lineage>
</organism>
<protein>
    <submittedName>
        <fullName evidence="1">DUF1698 domain-containing protein</fullName>
    </submittedName>
</protein>
<gene>
    <name evidence="1" type="ORF">KME07_12105</name>
</gene>
<accession>A0A951PB29</accession>
<dbReference type="Pfam" id="PF08003">
    <property type="entry name" value="Methyltransf_9"/>
    <property type="match status" value="1"/>
</dbReference>
<dbReference type="InterPro" id="IPR029063">
    <property type="entry name" value="SAM-dependent_MTases_sf"/>
</dbReference>
<reference evidence="1" key="1">
    <citation type="submission" date="2021-05" db="EMBL/GenBank/DDBJ databases">
        <authorList>
            <person name="Pietrasiak N."/>
            <person name="Ward R."/>
            <person name="Stajich J.E."/>
            <person name="Kurbessoian T."/>
        </authorList>
    </citation>
    <scope>NUCLEOTIDE SEQUENCE</scope>
    <source>
        <strain evidence="1">GSE-TBD4-15B</strain>
    </source>
</reference>
<dbReference type="EMBL" id="JAHHHV010000066">
    <property type="protein sequence ID" value="MBW4466163.1"/>
    <property type="molecule type" value="Genomic_DNA"/>
</dbReference>
<sequence>MEILDQYLHCAPADQNCLDIFKGEWASKMPLELTHLNAGTSPLFEDSRIHWISEQFGGFQNKKILELGPLEAGHTYMLERMGAASITAVEANIRAYLKCLVIKEMLGLKSAHFLLGDFVEYLKQQTQKFDICVASGVLYHMKNPAELLFLLSQVSERIFLWTHYYDAAILQASPQIASRFSDEVTVNYKGFCHSLHRQEYREALGFSGFCGGSLPFSSWMERSDIIAYLKLLGLTNIQIEFDHPNHPNGPCFAIAASR</sequence>
<evidence type="ECO:0000313" key="1">
    <source>
        <dbReference type="EMBL" id="MBW4466163.1"/>
    </source>
</evidence>
<comment type="caution">
    <text evidence="1">The sequence shown here is derived from an EMBL/GenBank/DDBJ whole genome shotgun (WGS) entry which is preliminary data.</text>
</comment>
<dbReference type="InterPro" id="IPR027555">
    <property type="entry name" value="Mo5U34_MeTrfas-like"/>
</dbReference>
<name>A0A951PB29_9CYAN</name>
<dbReference type="SUPFAM" id="SSF53335">
    <property type="entry name" value="S-adenosyl-L-methionine-dependent methyltransferases"/>
    <property type="match status" value="1"/>
</dbReference>
<dbReference type="AlphaFoldDB" id="A0A951PB29"/>
<dbReference type="Proteomes" id="UP000707356">
    <property type="component" value="Unassembled WGS sequence"/>
</dbReference>
<evidence type="ECO:0000313" key="2">
    <source>
        <dbReference type="Proteomes" id="UP000707356"/>
    </source>
</evidence>
<proteinExistence type="predicted"/>